<gene>
    <name evidence="1" type="ORF">IGS68_04465</name>
</gene>
<dbReference type="EMBL" id="CP067420">
    <property type="protein sequence ID" value="QQP90512.1"/>
    <property type="molecule type" value="Genomic_DNA"/>
</dbReference>
<sequence length="169" mass="17939">MLAVLADYGAFAHDLVPASALPDAFRALLDHGKSMTAVLTDHWRAEIVAEVACHTLAGGTAALVRRVVLMTEPARLPVEIAEIRVEPGAFDGALLRRLAGTSVPFGRSLQREGIAFATEPVAFFKVTAAGSLAEAGRVEEGTVLFGRKARLLGRDGRLLAETVEILPRA</sequence>
<protein>
    <submittedName>
        <fullName evidence="1">Uncharacterized protein</fullName>
    </submittedName>
</protein>
<proteinExistence type="predicted"/>
<dbReference type="Proteomes" id="UP000595197">
    <property type="component" value="Chromosome"/>
</dbReference>
<name>A0ABX7BDK1_9PROT</name>
<reference evidence="1" key="1">
    <citation type="submission" date="2021-02" db="EMBL/GenBank/DDBJ databases">
        <title>Skermanella TT6 skin isolate.</title>
        <authorList>
            <person name="Lee K."/>
            <person name="Ganzorig M."/>
        </authorList>
    </citation>
    <scope>NUCLEOTIDE SEQUENCE</scope>
    <source>
        <strain evidence="1">TT6</strain>
    </source>
</reference>
<keyword evidence="2" id="KW-1185">Reference proteome</keyword>
<dbReference type="InterPro" id="IPR028978">
    <property type="entry name" value="Chorismate_lyase_/UTRA_dom_sf"/>
</dbReference>
<accession>A0ABX7BDK1</accession>
<evidence type="ECO:0000313" key="2">
    <source>
        <dbReference type="Proteomes" id="UP000595197"/>
    </source>
</evidence>
<organism evidence="1 2">
    <name type="scientific">Skermanella cutis</name>
    <dbReference type="NCBI Taxonomy" id="2775420"/>
    <lineage>
        <taxon>Bacteria</taxon>
        <taxon>Pseudomonadati</taxon>
        <taxon>Pseudomonadota</taxon>
        <taxon>Alphaproteobacteria</taxon>
        <taxon>Rhodospirillales</taxon>
        <taxon>Azospirillaceae</taxon>
        <taxon>Skermanella</taxon>
    </lineage>
</organism>
<dbReference type="SUPFAM" id="SSF64288">
    <property type="entry name" value="Chorismate lyase-like"/>
    <property type="match status" value="1"/>
</dbReference>
<dbReference type="RefSeq" id="WP_201077651.1">
    <property type="nucleotide sequence ID" value="NZ_CP067420.1"/>
</dbReference>
<evidence type="ECO:0000313" key="1">
    <source>
        <dbReference type="EMBL" id="QQP90512.1"/>
    </source>
</evidence>
<dbReference type="Gene3D" id="3.40.1410.10">
    <property type="entry name" value="Chorismate lyase-like"/>
    <property type="match status" value="1"/>
</dbReference>